<protein>
    <recommendedName>
        <fullName evidence="3">Bacteriocin immunity protein</fullName>
    </recommendedName>
</protein>
<sequence>MSKLKWFSGGKDRGEQALAIITDLLNELANNSDNKSLQQVLGIYKEELTQKESSVPFILSRMNLDISNALKEDGVALSMGQSSKLEKLSSLSNIRYGY</sequence>
<dbReference type="InterPro" id="IPR015046">
    <property type="entry name" value="LciA_Immunity-like"/>
</dbReference>
<organism evidence="1 2">
    <name type="scientific">Candidatus Enterococcus ferrettii</name>
    <dbReference type="NCBI Taxonomy" id="2815324"/>
    <lineage>
        <taxon>Bacteria</taxon>
        <taxon>Bacillati</taxon>
        <taxon>Bacillota</taxon>
        <taxon>Bacilli</taxon>
        <taxon>Lactobacillales</taxon>
        <taxon>Enterococcaceae</taxon>
        <taxon>Enterococcus</taxon>
    </lineage>
</organism>
<evidence type="ECO:0000313" key="2">
    <source>
        <dbReference type="Proteomes" id="UP000664357"/>
    </source>
</evidence>
<gene>
    <name evidence="1" type="ORF">JZO67_000848</name>
</gene>
<keyword evidence="2" id="KW-1185">Reference proteome</keyword>
<name>A0ABV0EN59_9ENTE</name>
<reference evidence="1 2" key="1">
    <citation type="submission" date="2024-02" db="EMBL/GenBank/DDBJ databases">
        <title>The Genome Sequence of Enterococcus sp. DIV0159.</title>
        <authorList>
            <person name="Earl A."/>
            <person name="Manson A."/>
            <person name="Gilmore M."/>
            <person name="Sanders J."/>
            <person name="Shea T."/>
            <person name="Howe W."/>
            <person name="Livny J."/>
            <person name="Cuomo C."/>
            <person name="Neafsey D."/>
            <person name="Birren B."/>
        </authorList>
    </citation>
    <scope>NUCLEOTIDE SEQUENCE [LARGE SCALE GENOMIC DNA]</scope>
    <source>
        <strain evidence="1 2">665A</strain>
    </source>
</reference>
<accession>A0ABV0EN59</accession>
<dbReference type="Pfam" id="PF08951">
    <property type="entry name" value="EntA_Immun"/>
    <property type="match status" value="1"/>
</dbReference>
<comment type="caution">
    <text evidence="1">The sequence shown here is derived from an EMBL/GenBank/DDBJ whole genome shotgun (WGS) entry which is preliminary data.</text>
</comment>
<dbReference type="InterPro" id="IPR053739">
    <property type="entry name" value="Bact_Immunity_Domain_sf"/>
</dbReference>
<dbReference type="Proteomes" id="UP000664357">
    <property type="component" value="Unassembled WGS sequence"/>
</dbReference>
<dbReference type="EMBL" id="JAFREL020000001">
    <property type="protein sequence ID" value="MEO1768909.1"/>
    <property type="molecule type" value="Genomic_DNA"/>
</dbReference>
<evidence type="ECO:0008006" key="3">
    <source>
        <dbReference type="Google" id="ProtNLM"/>
    </source>
</evidence>
<evidence type="ECO:0000313" key="1">
    <source>
        <dbReference type="EMBL" id="MEO1768909.1"/>
    </source>
</evidence>
<proteinExistence type="predicted"/>
<dbReference type="RefSeq" id="WP_207700669.1">
    <property type="nucleotide sequence ID" value="NZ_JAFREL020000001.1"/>
</dbReference>
<dbReference type="Gene3D" id="1.20.1440.140">
    <property type="match status" value="1"/>
</dbReference>